<accession>A0A5J4TWQ7</accession>
<sequence>MIRGIMGLDLGTGVHNDRIHPDLQGQPLRNSYSYNSQTLYVQEKSENKQGLYGNTSDGNGGGNYRDNYQGTGEMLESNFHITETRRRMEKDLVCDTIE</sequence>
<dbReference type="Proteomes" id="UP000324800">
    <property type="component" value="Unassembled WGS sequence"/>
</dbReference>
<evidence type="ECO:0000256" key="1">
    <source>
        <dbReference type="SAM" id="MobiDB-lite"/>
    </source>
</evidence>
<dbReference type="AlphaFoldDB" id="A0A5J4TWQ7"/>
<feature type="region of interest" description="Disordered" evidence="1">
    <location>
        <begin position="44"/>
        <end position="70"/>
    </location>
</feature>
<proteinExistence type="predicted"/>
<gene>
    <name evidence="2" type="ORF">EZS28_042122</name>
</gene>
<reference evidence="2 3" key="1">
    <citation type="submission" date="2019-03" db="EMBL/GenBank/DDBJ databases">
        <title>Single cell metagenomics reveals metabolic interactions within the superorganism composed of flagellate Streblomastix strix and complex community of Bacteroidetes bacteria on its surface.</title>
        <authorList>
            <person name="Treitli S.C."/>
            <person name="Kolisko M."/>
            <person name="Husnik F."/>
            <person name="Keeling P."/>
            <person name="Hampl V."/>
        </authorList>
    </citation>
    <scope>NUCLEOTIDE SEQUENCE [LARGE SCALE GENOMIC DNA]</scope>
    <source>
        <strain evidence="2">ST1C</strain>
    </source>
</reference>
<protein>
    <submittedName>
        <fullName evidence="2">Uncharacterized protein</fullName>
    </submittedName>
</protein>
<dbReference type="EMBL" id="SNRW01024312">
    <property type="protein sequence ID" value="KAA6362353.1"/>
    <property type="molecule type" value="Genomic_DNA"/>
</dbReference>
<evidence type="ECO:0000313" key="2">
    <source>
        <dbReference type="EMBL" id="KAA6362353.1"/>
    </source>
</evidence>
<comment type="caution">
    <text evidence="2">The sequence shown here is derived from an EMBL/GenBank/DDBJ whole genome shotgun (WGS) entry which is preliminary data.</text>
</comment>
<evidence type="ECO:0000313" key="3">
    <source>
        <dbReference type="Proteomes" id="UP000324800"/>
    </source>
</evidence>
<name>A0A5J4TWQ7_9EUKA</name>
<organism evidence="2 3">
    <name type="scientific">Streblomastix strix</name>
    <dbReference type="NCBI Taxonomy" id="222440"/>
    <lineage>
        <taxon>Eukaryota</taxon>
        <taxon>Metamonada</taxon>
        <taxon>Preaxostyla</taxon>
        <taxon>Oxymonadida</taxon>
        <taxon>Streblomastigidae</taxon>
        <taxon>Streblomastix</taxon>
    </lineage>
</organism>